<feature type="compositionally biased region" description="Pro residues" evidence="2">
    <location>
        <begin position="122"/>
        <end position="131"/>
    </location>
</feature>
<feature type="region of interest" description="Disordered" evidence="2">
    <location>
        <begin position="246"/>
        <end position="277"/>
    </location>
</feature>
<dbReference type="AlphaFoldDB" id="A0A1Y2BJ18"/>
<comment type="caution">
    <text evidence="5">The sequence shown here is derived from an EMBL/GenBank/DDBJ whole genome shotgun (WGS) entry which is preliminary data.</text>
</comment>
<reference evidence="5 6" key="1">
    <citation type="submission" date="2016-07" db="EMBL/GenBank/DDBJ databases">
        <title>Pervasive Adenine N6-methylation of Active Genes in Fungi.</title>
        <authorList>
            <consortium name="DOE Joint Genome Institute"/>
            <person name="Mondo S.J."/>
            <person name="Dannebaum R.O."/>
            <person name="Kuo R.C."/>
            <person name="Labutti K."/>
            <person name="Haridas S."/>
            <person name="Kuo A."/>
            <person name="Salamov A."/>
            <person name="Ahrendt S.R."/>
            <person name="Lipzen A."/>
            <person name="Sullivan W."/>
            <person name="Andreopoulos W.B."/>
            <person name="Clum A."/>
            <person name="Lindquist E."/>
            <person name="Daum C."/>
            <person name="Ramamoorthy G.K."/>
            <person name="Gryganskyi A."/>
            <person name="Culley D."/>
            <person name="Magnuson J.K."/>
            <person name="James T.Y."/>
            <person name="O'Malley M.A."/>
            <person name="Stajich J.E."/>
            <person name="Spatafora J.W."/>
            <person name="Visel A."/>
            <person name="Grigoriev I.V."/>
        </authorList>
    </citation>
    <scope>NUCLEOTIDE SEQUENCE [LARGE SCALE GENOMIC DNA]</scope>
    <source>
        <strain evidence="5 6">68-887.2</strain>
    </source>
</reference>
<name>A0A1Y2BJ18_9TREE</name>
<gene>
    <name evidence="5" type="ORF">BCR39DRAFT_585710</name>
</gene>
<dbReference type="Gene3D" id="2.40.50.140">
    <property type="entry name" value="Nucleic acid-binding proteins"/>
    <property type="match status" value="3"/>
</dbReference>
<evidence type="ECO:0000313" key="5">
    <source>
        <dbReference type="EMBL" id="ORY34756.1"/>
    </source>
</evidence>
<dbReference type="EMBL" id="MCFC01000002">
    <property type="protein sequence ID" value="ORY34756.1"/>
    <property type="molecule type" value="Genomic_DNA"/>
</dbReference>
<dbReference type="PANTHER" id="PTHR11289:SF0">
    <property type="entry name" value="BREAST CANCER TYPE 2 SUSCEPTIBILITY PROTEIN"/>
    <property type="match status" value="1"/>
</dbReference>
<feature type="domain" description="BRCA2 OB1" evidence="3">
    <location>
        <begin position="453"/>
        <end position="567"/>
    </location>
</feature>
<feature type="region of interest" description="Disordered" evidence="2">
    <location>
        <begin position="209"/>
        <end position="228"/>
    </location>
</feature>
<dbReference type="PANTHER" id="PTHR11289">
    <property type="entry name" value="BREAST CANCER TYPE 2 SUSCEPTIBILITY PROTEIN BRCA2"/>
    <property type="match status" value="1"/>
</dbReference>
<dbReference type="InterPro" id="IPR015252">
    <property type="entry name" value="BRCA2_hlx"/>
</dbReference>
<protein>
    <submittedName>
        <fullName evidence="5">BRCA2, oligonucleotide/oligosaccharide-binding, domain 1-domain-containing protein</fullName>
    </submittedName>
</protein>
<sequence length="810" mass="89276">MPRCVNLPIDDLLIGLNAGDFDDEEVTLEPRLACEKLNAPVKGRRIDPANAGAMSVGFSTARGSAISPPSEAALKRARILVETSDAAHELLDSPSNLKRSRVGDDMALKCRFGSTAARSNPRNPPHSPSPPVMRQLIPSSSTSPVVNPVASFNKFCETDLGGPSCFPASLPTGETELGFRLGSGKAAPLPTQSSLSRALAIFSDLEDSATRSSRSPASTKPANVAFQTPTRTISVLRRPLEVTTNINSTGATSSGGKPIAIRTPTAPRRMGIDGSHKGLRQRGFVSPFLSKSMLAESQKTHAIRALPKTYPTRPVFDLHPLGPRQTILQAYLHPQYYTLDDLRALGMWVCQPEIALTESPSDVLHMTIDNAIAYRFQMPISAGRNDALRILQRDGCSCVTPRWVDNHWTLILWKLAGMTQAKPSLIEELWSFKEVVRQLKYRYEREFGEAQRPILRRIQEHDSSPSVPMVLCVVRICSPKSSETATVQSLLELTDGWYRIYAEVDECLGRAIRRGRLRPGQKLAISGARLDSTNDGTEALDAVNQSKLVLSANSCALARWHVRLGVHCEPFVAGLSSLTADGGVIMLMDIVIDKIYPLAFLYSEKSQHDVWNADEEARRAGAWEEKYLAESARLRQGVQERLERYEDIFGMLSRAAGDCDGSTARDLSDELDALLAANDPRSRIQRMAPTLASQLAIEARERMQAEMASAQSEIEAELQSICPPRRVRDFRMVRIRDARVGQKDSHRLGMLNVWDAASLGDTFKEQGRYLVRYPKLLWLTVGLQSGSLAQWGLVFVEGAIYERGVSSHAK</sequence>
<dbReference type="GO" id="GO:0006355">
    <property type="term" value="P:regulation of DNA-templated transcription"/>
    <property type="evidence" value="ECO:0007669"/>
    <property type="project" value="TreeGrafter"/>
</dbReference>
<feature type="compositionally biased region" description="Low complexity" evidence="2">
    <location>
        <begin position="210"/>
        <end position="221"/>
    </location>
</feature>
<feature type="region of interest" description="Disordered" evidence="2">
    <location>
        <begin position="113"/>
        <end position="143"/>
    </location>
</feature>
<evidence type="ECO:0000313" key="6">
    <source>
        <dbReference type="Proteomes" id="UP000193986"/>
    </source>
</evidence>
<dbReference type="InterPro" id="IPR015187">
    <property type="entry name" value="BRCA2_OB_1"/>
</dbReference>
<evidence type="ECO:0000256" key="1">
    <source>
        <dbReference type="SAM" id="Coils"/>
    </source>
</evidence>
<dbReference type="SUPFAM" id="SSF81872">
    <property type="entry name" value="BRCA2 helical domain"/>
    <property type="match status" value="1"/>
</dbReference>
<feature type="coiled-coil region" evidence="1">
    <location>
        <begin position="693"/>
        <end position="720"/>
    </location>
</feature>
<evidence type="ECO:0000256" key="2">
    <source>
        <dbReference type="SAM" id="MobiDB-lite"/>
    </source>
</evidence>
<dbReference type="SUPFAM" id="SSF50249">
    <property type="entry name" value="Nucleic acid-binding proteins"/>
    <property type="match status" value="2"/>
</dbReference>
<feature type="domain" description="Breast cancer type 2 susceptibility protein helical" evidence="4">
    <location>
        <begin position="399"/>
        <end position="446"/>
    </location>
</feature>
<dbReference type="InterPro" id="IPR015525">
    <property type="entry name" value="BRCA2"/>
</dbReference>
<dbReference type="Proteomes" id="UP000193986">
    <property type="component" value="Unassembled WGS sequence"/>
</dbReference>
<feature type="compositionally biased region" description="Polar residues" evidence="2">
    <location>
        <begin position="246"/>
        <end position="255"/>
    </location>
</feature>
<organism evidence="5 6">
    <name type="scientific">Naematelia encephala</name>
    <dbReference type="NCBI Taxonomy" id="71784"/>
    <lineage>
        <taxon>Eukaryota</taxon>
        <taxon>Fungi</taxon>
        <taxon>Dikarya</taxon>
        <taxon>Basidiomycota</taxon>
        <taxon>Agaricomycotina</taxon>
        <taxon>Tremellomycetes</taxon>
        <taxon>Tremellales</taxon>
        <taxon>Naemateliaceae</taxon>
        <taxon>Naematelia</taxon>
    </lineage>
</organism>
<keyword evidence="1" id="KW-0175">Coiled coil</keyword>
<evidence type="ECO:0000259" key="3">
    <source>
        <dbReference type="Pfam" id="PF09103"/>
    </source>
</evidence>
<dbReference type="InterPro" id="IPR036315">
    <property type="entry name" value="BRCA2_hlx_sf"/>
</dbReference>
<dbReference type="GO" id="GO:0000724">
    <property type="term" value="P:double-strand break repair via homologous recombination"/>
    <property type="evidence" value="ECO:0007669"/>
    <property type="project" value="InterPro"/>
</dbReference>
<dbReference type="InterPro" id="IPR012340">
    <property type="entry name" value="NA-bd_OB-fold"/>
</dbReference>
<proteinExistence type="predicted"/>
<dbReference type="Pfam" id="PF09169">
    <property type="entry name" value="BRCA-2_helical"/>
    <property type="match status" value="1"/>
</dbReference>
<dbReference type="Pfam" id="PF09103">
    <property type="entry name" value="BRCA-2_OB1"/>
    <property type="match status" value="1"/>
</dbReference>
<dbReference type="InParanoid" id="A0A1Y2BJ18"/>
<dbReference type="STRING" id="71784.A0A1Y2BJ18"/>
<dbReference type="OrthoDB" id="21095at2759"/>
<keyword evidence="6" id="KW-1185">Reference proteome</keyword>
<evidence type="ECO:0000259" key="4">
    <source>
        <dbReference type="Pfam" id="PF09169"/>
    </source>
</evidence>
<accession>A0A1Y2BJ18</accession>